<feature type="region of interest" description="Disordered" evidence="13">
    <location>
        <begin position="985"/>
        <end position="1004"/>
    </location>
</feature>
<evidence type="ECO:0000256" key="1">
    <source>
        <dbReference type="ARBA" id="ARBA00004370"/>
    </source>
</evidence>
<dbReference type="Pfam" id="PF17862">
    <property type="entry name" value="AAA_lid_3"/>
    <property type="match status" value="1"/>
</dbReference>
<dbReference type="Gene3D" id="3.10.330.10">
    <property type="match status" value="1"/>
</dbReference>
<dbReference type="CDD" id="cd19526">
    <property type="entry name" value="RecA-like_PEX1_r2"/>
    <property type="match status" value="1"/>
</dbReference>
<evidence type="ECO:0000256" key="9">
    <source>
        <dbReference type="ARBA" id="ARBA00023136"/>
    </source>
</evidence>
<evidence type="ECO:0000256" key="8">
    <source>
        <dbReference type="ARBA" id="ARBA00022927"/>
    </source>
</evidence>
<dbReference type="InterPro" id="IPR029067">
    <property type="entry name" value="CDC48_domain_2-like_sf"/>
</dbReference>
<dbReference type="SUPFAM" id="SSF54585">
    <property type="entry name" value="Cdc48 domain 2-like"/>
    <property type="match status" value="1"/>
</dbReference>
<dbReference type="InterPro" id="IPR003593">
    <property type="entry name" value="AAA+_ATPase"/>
</dbReference>
<dbReference type="InterPro" id="IPR003960">
    <property type="entry name" value="ATPase_AAA_CS"/>
</dbReference>
<keyword evidence="4" id="KW-0962">Peroxisome biogenesis</keyword>
<evidence type="ECO:0000256" key="2">
    <source>
        <dbReference type="ARBA" id="ARBA00006914"/>
    </source>
</evidence>
<evidence type="ECO:0000256" key="10">
    <source>
        <dbReference type="ARBA" id="ARBA00032509"/>
    </source>
</evidence>
<feature type="region of interest" description="Disordered" evidence="13">
    <location>
        <begin position="309"/>
        <end position="333"/>
    </location>
</feature>
<keyword evidence="3" id="KW-0813">Transport</keyword>
<dbReference type="Gene3D" id="3.40.50.300">
    <property type="entry name" value="P-loop containing nucleotide triphosphate hydrolases"/>
    <property type="match status" value="2"/>
</dbReference>
<evidence type="ECO:0000256" key="12">
    <source>
        <dbReference type="ARBA" id="ARBA00048778"/>
    </source>
</evidence>
<evidence type="ECO:0000259" key="14">
    <source>
        <dbReference type="SMART" id="SM00382"/>
    </source>
</evidence>
<evidence type="ECO:0000256" key="7">
    <source>
        <dbReference type="ARBA" id="ARBA00022840"/>
    </source>
</evidence>
<evidence type="ECO:0000256" key="6">
    <source>
        <dbReference type="ARBA" id="ARBA00022801"/>
    </source>
</evidence>
<keyword evidence="9" id="KW-0472">Membrane</keyword>
<evidence type="ECO:0000256" key="11">
    <source>
        <dbReference type="ARBA" id="ARBA00034532"/>
    </source>
</evidence>
<accession>A0ABP1E5F0</accession>
<evidence type="ECO:0000256" key="13">
    <source>
        <dbReference type="SAM" id="MobiDB-lite"/>
    </source>
</evidence>
<evidence type="ECO:0000256" key="5">
    <source>
        <dbReference type="ARBA" id="ARBA00022741"/>
    </source>
</evidence>
<dbReference type="SMART" id="SM00382">
    <property type="entry name" value="AAA"/>
    <property type="match status" value="2"/>
</dbReference>
<comment type="catalytic activity">
    <reaction evidence="12">
        <text>ATP + H2O = ADP + phosphate + H(+)</text>
        <dbReference type="Rhea" id="RHEA:13065"/>
        <dbReference type="ChEBI" id="CHEBI:15377"/>
        <dbReference type="ChEBI" id="CHEBI:15378"/>
        <dbReference type="ChEBI" id="CHEBI:30616"/>
        <dbReference type="ChEBI" id="CHEBI:43474"/>
        <dbReference type="ChEBI" id="CHEBI:456216"/>
    </reaction>
    <physiologicalReaction direction="left-to-right" evidence="12">
        <dbReference type="Rhea" id="RHEA:13066"/>
    </physiologicalReaction>
</comment>
<evidence type="ECO:0000313" key="15">
    <source>
        <dbReference type="EMBL" id="CAL1715281.1"/>
    </source>
</evidence>
<proteinExistence type="inferred from homology"/>
<comment type="similarity">
    <text evidence="2">Belongs to the AAA ATPase family.</text>
</comment>
<evidence type="ECO:0000256" key="3">
    <source>
        <dbReference type="ARBA" id="ARBA00022448"/>
    </source>
</evidence>
<keyword evidence="6" id="KW-0378">Hydrolase</keyword>
<feature type="region of interest" description="Disordered" evidence="13">
    <location>
        <begin position="205"/>
        <end position="237"/>
    </location>
</feature>
<gene>
    <name evidence="15" type="ORF">GFSPODELE1_LOCUS10149</name>
</gene>
<keyword evidence="7" id="KW-0067">ATP-binding</keyword>
<dbReference type="InterPro" id="IPR003959">
    <property type="entry name" value="ATPase_AAA_core"/>
</dbReference>
<dbReference type="InterPro" id="IPR041569">
    <property type="entry name" value="AAA_lid_3"/>
</dbReference>
<dbReference type="InterPro" id="IPR009010">
    <property type="entry name" value="Asp_de-COase-like_dom_sf"/>
</dbReference>
<dbReference type="SUPFAM" id="SSF50692">
    <property type="entry name" value="ADC-like"/>
    <property type="match status" value="1"/>
</dbReference>
<dbReference type="SUPFAM" id="SSF52540">
    <property type="entry name" value="P-loop containing nucleoside triphosphate hydrolases"/>
    <property type="match status" value="2"/>
</dbReference>
<keyword evidence="5" id="KW-0547">Nucleotide-binding</keyword>
<evidence type="ECO:0000313" key="16">
    <source>
        <dbReference type="Proteomes" id="UP001497453"/>
    </source>
</evidence>
<sequence>MPRRAQIHCVSLRSSLVNLPISIYGPLLERGVRPQGLAVHLTLVSSSKQPNGSASSTNGIIKGEAYVGWTGMASASSLAHFNSASRGAGGERGLETIEIDPQFAEGLEFREGDVVEIGLLHDLGYATSVATEPLTSDDWEILEIHASHVESTLLSQVRVAAIDQEIDVWVLGRTRVRLKVVSLEPSNGKALLLTTSTEVSIAPKTRSRMPNGTSKSGIPSKLNGLPTAVSAQPSKSTSELKTKPLVFRVLPKRVLPPISPNCSALDDGSVAAIIFVSRMDLRQMSQLRLREFCDLVDGGKCWKGNVKRLLPPEDPTRAQNDSGAAGSAPPVPRILVPTDSKAAQAAVQPTIPTDEVLLVWSPKVPLPDGYALVHGSVADVEDYDNIVVIMKDVSEHKVEFEAPHASSISNQSGNPPPKLAGVDKILKDCVEFCEATYFAQLATKSKVRGVPGLLITGRPGAGKTSILNAVARHLQDSDRTYSYVLRVDLAQYVASPIPKIKTLLNYWFEKAHWHRPSVIVFDNMDKLMAAEQEHAESFRQRHITELFIHYYSSSFRTVQPDATGLVFIASAESKAALHPNLMATHMFKETVHLQPPGKDERKEMLTHLVRTHTDVSDLSEDPTQPLNYTALAMETEGYLITDLKDLVARAVHQAAIRIAEHEDDEGFQPTLLPDDFTKAHKGFVPLSLRDVPLHKSDVIWADIGGLRETKRVIRETLEWPTKYAPIFAQSPLRLRQGLLLYGYPGCGKTLIASAVAKECGLNFISVKGPELLNKYIGASEQSVRELFDRASAAKPCVLFFDEFDSIAPKRGHDSTGVTDRVVNQLLTQLDGVEGLDGVYVLAATSRPDLIDSALLRPGRLDKSLLCDMPDAQDRKEILEAVSRKVKLSPSINLEDVARDTEGFSGADLQALIYNAHLEVVHEAIAASKLHPNAPSSRNVDDEDDIGPVQYTTLFGRSETKKVMTRAEEEAMQRRLRRMIANTIRKPADSAREATSAESKPVEQHEIREEHIQRVLKTTRPSVPPQERERLWRIYHAFVDDRSGELPVPPDAGGIGLRATLM</sequence>
<dbReference type="EMBL" id="OZ037951">
    <property type="protein sequence ID" value="CAL1715281.1"/>
    <property type="molecule type" value="Genomic_DNA"/>
</dbReference>
<feature type="compositionally biased region" description="Polar residues" evidence="13">
    <location>
        <begin position="208"/>
        <end position="217"/>
    </location>
</feature>
<reference evidence="16" key="1">
    <citation type="submission" date="2024-04" db="EMBL/GenBank/DDBJ databases">
        <authorList>
            <person name="Shaw F."/>
            <person name="Minotto A."/>
        </authorList>
    </citation>
    <scope>NUCLEOTIDE SEQUENCE [LARGE SCALE GENOMIC DNA]</scope>
</reference>
<organism evidence="15 16">
    <name type="scientific">Somion occarium</name>
    <dbReference type="NCBI Taxonomy" id="3059160"/>
    <lineage>
        <taxon>Eukaryota</taxon>
        <taxon>Fungi</taxon>
        <taxon>Dikarya</taxon>
        <taxon>Basidiomycota</taxon>
        <taxon>Agaricomycotina</taxon>
        <taxon>Agaricomycetes</taxon>
        <taxon>Polyporales</taxon>
        <taxon>Cerrenaceae</taxon>
        <taxon>Somion</taxon>
    </lineage>
</organism>
<dbReference type="PROSITE" id="PS00674">
    <property type="entry name" value="AAA"/>
    <property type="match status" value="1"/>
</dbReference>
<name>A0ABP1E5F0_9APHY</name>
<dbReference type="InterPro" id="IPR050168">
    <property type="entry name" value="AAA_ATPase_domain"/>
</dbReference>
<dbReference type="PANTHER" id="PTHR23077:SF12">
    <property type="entry name" value="PEROXISOMAL ATPASE PEX1"/>
    <property type="match status" value="1"/>
</dbReference>
<dbReference type="Pfam" id="PF09262">
    <property type="entry name" value="PEX-1N"/>
    <property type="match status" value="1"/>
</dbReference>
<comment type="subcellular location">
    <subcellularLocation>
        <location evidence="1">Membrane</location>
    </subcellularLocation>
</comment>
<keyword evidence="16" id="KW-1185">Reference proteome</keyword>
<dbReference type="Proteomes" id="UP001497453">
    <property type="component" value="Chromosome 8"/>
</dbReference>
<dbReference type="InterPro" id="IPR027417">
    <property type="entry name" value="P-loop_NTPase"/>
</dbReference>
<feature type="domain" description="AAA+ ATPase" evidence="14">
    <location>
        <begin position="449"/>
        <end position="597"/>
    </location>
</feature>
<protein>
    <recommendedName>
        <fullName evidence="11">Peroxisomal ATPase PEX1</fullName>
    </recommendedName>
    <alternativeName>
        <fullName evidence="10">Peroxin-1</fullName>
    </alternativeName>
</protein>
<keyword evidence="8" id="KW-0653">Protein transport</keyword>
<dbReference type="Pfam" id="PF00004">
    <property type="entry name" value="AAA"/>
    <property type="match status" value="2"/>
</dbReference>
<feature type="domain" description="AAA+ ATPase" evidence="14">
    <location>
        <begin position="734"/>
        <end position="870"/>
    </location>
</feature>
<dbReference type="InterPro" id="IPR015342">
    <property type="entry name" value="PEX1-N_C-lobe"/>
</dbReference>
<dbReference type="Gene3D" id="1.10.8.60">
    <property type="match status" value="2"/>
</dbReference>
<dbReference type="PANTHER" id="PTHR23077">
    <property type="entry name" value="AAA-FAMILY ATPASE"/>
    <property type="match status" value="1"/>
</dbReference>
<evidence type="ECO:0000256" key="4">
    <source>
        <dbReference type="ARBA" id="ARBA00022593"/>
    </source>
</evidence>